<name>A0A3D8P320_9THEO</name>
<dbReference type="GO" id="GO:0016787">
    <property type="term" value="F:hydrolase activity"/>
    <property type="evidence" value="ECO:0007669"/>
    <property type="project" value="UniProtKB-KW"/>
</dbReference>
<dbReference type="OrthoDB" id="5459053at2"/>
<evidence type="ECO:0000313" key="2">
    <source>
        <dbReference type="EMBL" id="RDV81791.1"/>
    </source>
</evidence>
<accession>A0A3D8P320</accession>
<dbReference type="Proteomes" id="UP000256329">
    <property type="component" value="Unassembled WGS sequence"/>
</dbReference>
<gene>
    <name evidence="2" type="ORF">DXX99_08805</name>
</gene>
<comment type="caution">
    <text evidence="2">The sequence shown here is derived from an EMBL/GenBank/DDBJ whole genome shotgun (WGS) entry which is preliminary data.</text>
</comment>
<dbReference type="AlphaFoldDB" id="A0A3D8P320"/>
<keyword evidence="2" id="KW-0378">Hydrolase</keyword>
<feature type="transmembrane region" description="Helical" evidence="1">
    <location>
        <begin position="78"/>
        <end position="97"/>
    </location>
</feature>
<evidence type="ECO:0000313" key="3">
    <source>
        <dbReference type="Proteomes" id="UP000256329"/>
    </source>
</evidence>
<dbReference type="PANTHER" id="PTHR35531">
    <property type="entry name" value="INNER MEMBRANE PROTEIN YBCI-RELATED"/>
    <property type="match status" value="1"/>
</dbReference>
<evidence type="ECO:0000256" key="1">
    <source>
        <dbReference type="SAM" id="Phobius"/>
    </source>
</evidence>
<sequence>MMYDTHLAGGVLAGAAVAAALSLPGESWVAAMLVGGVAALLPDVDHGRAALNQALRKGAPLAGDAVNAALRGLLGHRAVTHSLAAAAVLTTALRFLWPALPGALLLSFLLGYLSHLALDALTPGGVWWLWPFDRRRGVPLVATGGPAEKFLVRPFLWLCVLLLAGRKFLV</sequence>
<keyword evidence="1" id="KW-0812">Transmembrane</keyword>
<dbReference type="PANTHER" id="PTHR35531:SF1">
    <property type="entry name" value="INNER MEMBRANE PROTEIN YBCI-RELATED"/>
    <property type="match status" value="1"/>
</dbReference>
<feature type="transmembrane region" description="Helical" evidence="1">
    <location>
        <begin position="150"/>
        <end position="169"/>
    </location>
</feature>
<keyword evidence="1" id="KW-1133">Transmembrane helix</keyword>
<keyword evidence="1" id="KW-0472">Membrane</keyword>
<dbReference type="RefSeq" id="WP_115793120.1">
    <property type="nucleotide sequence ID" value="NZ_QSLN01000015.1"/>
</dbReference>
<dbReference type="Pfam" id="PF04307">
    <property type="entry name" value="YdjM"/>
    <property type="match status" value="1"/>
</dbReference>
<reference evidence="2 3" key="1">
    <citation type="submission" date="2018-08" db="EMBL/GenBank/DDBJ databases">
        <title>Form III RuBisCO-mediated autotrophy in Thermodesulfobium bacteria.</title>
        <authorList>
            <person name="Toshchakov S.V."/>
            <person name="Kublanov I.V."/>
            <person name="Frolov E."/>
            <person name="Bonch-Osmolovskaya E.A."/>
            <person name="Tourova T.P."/>
            <person name="Chernych N.A."/>
            <person name="Lebedinsky A.V."/>
        </authorList>
    </citation>
    <scope>NUCLEOTIDE SEQUENCE [LARGE SCALE GENOMIC DNA]</scope>
    <source>
        <strain evidence="2 3">SR</strain>
    </source>
</reference>
<protein>
    <submittedName>
        <fullName evidence="2">Metal-dependent hydrolase</fullName>
    </submittedName>
</protein>
<proteinExistence type="predicted"/>
<dbReference type="EMBL" id="QSLN01000015">
    <property type="protein sequence ID" value="RDV81791.1"/>
    <property type="molecule type" value="Genomic_DNA"/>
</dbReference>
<dbReference type="InterPro" id="IPR007404">
    <property type="entry name" value="YdjM-like"/>
</dbReference>
<feature type="transmembrane region" description="Helical" evidence="1">
    <location>
        <begin position="104"/>
        <end position="130"/>
    </location>
</feature>
<organism evidence="2 3">
    <name type="scientific">Ammonifex thiophilus</name>
    <dbReference type="NCBI Taxonomy" id="444093"/>
    <lineage>
        <taxon>Bacteria</taxon>
        <taxon>Bacillati</taxon>
        <taxon>Bacillota</taxon>
        <taxon>Clostridia</taxon>
        <taxon>Thermoanaerobacterales</taxon>
        <taxon>Thermoanaerobacteraceae</taxon>
        <taxon>Ammonifex</taxon>
    </lineage>
</organism>
<keyword evidence="3" id="KW-1185">Reference proteome</keyword>